<dbReference type="EMBL" id="CP144746">
    <property type="protein sequence ID" value="WVZ57958.1"/>
    <property type="molecule type" value="Genomic_DNA"/>
</dbReference>
<keyword evidence="3" id="KW-1185">Reference proteome</keyword>
<dbReference type="AlphaFoldDB" id="A0AAQ3WD50"/>
<feature type="compositionally biased region" description="Gly residues" evidence="1">
    <location>
        <begin position="314"/>
        <end position="329"/>
    </location>
</feature>
<name>A0AAQ3WD50_PASNO</name>
<evidence type="ECO:0000256" key="1">
    <source>
        <dbReference type="SAM" id="MobiDB-lite"/>
    </source>
</evidence>
<proteinExistence type="predicted"/>
<accession>A0AAQ3WD50</accession>
<evidence type="ECO:0000313" key="3">
    <source>
        <dbReference type="Proteomes" id="UP001341281"/>
    </source>
</evidence>
<protein>
    <submittedName>
        <fullName evidence="2">Uncharacterized protein</fullName>
    </submittedName>
</protein>
<feature type="region of interest" description="Disordered" evidence="1">
    <location>
        <begin position="263"/>
        <end position="374"/>
    </location>
</feature>
<feature type="compositionally biased region" description="Basic and acidic residues" evidence="1">
    <location>
        <begin position="263"/>
        <end position="276"/>
    </location>
</feature>
<gene>
    <name evidence="2" type="ORF">U9M48_008285</name>
</gene>
<sequence length="474" mass="51652">MHMKENLLNCICDIRPGEGEIFQGTSKTPVDSRISNWGAHILGQLGLGVDRGGIGVAISHPRSLQDIESVLPLVEEKARRTGLNGDTQEVMEHTKILHSKLLLQGCDDALKQVLTIGYENNVIHIEQQICSLISMAIDEQRHSVVKKRILQVQLVHRPGAGESRRENCAHCSRLHHWAESHIIVHARALGEAPENPASLVAIQDTTSSPLMHLDPLANDHIATRRTRHQVPRLVGKKSRILLFHRAVPVRVCQGVTDGRWYRRDPRLLGDRGESCRPKNTSRPSRHRDGCDEDPDGERADTAGSTREATRGRRGGFGGVGPASGVGVKGGAEVEPNNAGTRTRDARSARGAPGPRVVQQGATRTLPGPTHKQGWQNHRVSEKQGLQLEVGSGGGGGGEREIRLVKHHVPRDKDSARREVEATVPLVVRGVTKKHTPSRTGRQLVGSSGGGVRVTCTPEDMEVIIARRGTEESVV</sequence>
<dbReference type="Proteomes" id="UP001341281">
    <property type="component" value="Chromosome 02"/>
</dbReference>
<organism evidence="2 3">
    <name type="scientific">Paspalum notatum var. saurae</name>
    <dbReference type="NCBI Taxonomy" id="547442"/>
    <lineage>
        <taxon>Eukaryota</taxon>
        <taxon>Viridiplantae</taxon>
        <taxon>Streptophyta</taxon>
        <taxon>Embryophyta</taxon>
        <taxon>Tracheophyta</taxon>
        <taxon>Spermatophyta</taxon>
        <taxon>Magnoliopsida</taxon>
        <taxon>Liliopsida</taxon>
        <taxon>Poales</taxon>
        <taxon>Poaceae</taxon>
        <taxon>PACMAD clade</taxon>
        <taxon>Panicoideae</taxon>
        <taxon>Andropogonodae</taxon>
        <taxon>Paspaleae</taxon>
        <taxon>Paspalinae</taxon>
        <taxon>Paspalum</taxon>
    </lineage>
</organism>
<evidence type="ECO:0000313" key="2">
    <source>
        <dbReference type="EMBL" id="WVZ57958.1"/>
    </source>
</evidence>
<reference evidence="2 3" key="1">
    <citation type="submission" date="2024-02" db="EMBL/GenBank/DDBJ databases">
        <title>High-quality chromosome-scale genome assembly of Pensacola bahiagrass (Paspalum notatum Flugge var. saurae).</title>
        <authorList>
            <person name="Vega J.M."/>
            <person name="Podio M."/>
            <person name="Orjuela J."/>
            <person name="Siena L.A."/>
            <person name="Pessino S.C."/>
            <person name="Combes M.C."/>
            <person name="Mariac C."/>
            <person name="Albertini E."/>
            <person name="Pupilli F."/>
            <person name="Ortiz J.P.A."/>
            <person name="Leblanc O."/>
        </authorList>
    </citation>
    <scope>NUCLEOTIDE SEQUENCE [LARGE SCALE GENOMIC DNA]</scope>
    <source>
        <strain evidence="2">R1</strain>
        <tissue evidence="2">Leaf</tissue>
    </source>
</reference>